<evidence type="ECO:0000313" key="2">
    <source>
        <dbReference type="Proteomes" id="UP001518140"/>
    </source>
</evidence>
<dbReference type="RefSeq" id="WP_165343808.1">
    <property type="nucleotide sequence ID" value="NZ_JAAKZX010000172.1"/>
</dbReference>
<protein>
    <recommendedName>
        <fullName evidence="3">Anaphase-promoting complex subunit 4 WD40 domain-containing protein</fullName>
    </recommendedName>
</protein>
<proteinExistence type="predicted"/>
<reference evidence="1 2" key="1">
    <citation type="submission" date="2020-02" db="EMBL/GenBank/DDBJ databases">
        <title>Whole-genome analyses of novel actinobacteria.</title>
        <authorList>
            <person name="Sahin N."/>
            <person name="Tokatli A."/>
        </authorList>
    </citation>
    <scope>NUCLEOTIDE SEQUENCE [LARGE SCALE GENOMIC DNA]</scope>
    <source>
        <strain evidence="1 2">YC419</strain>
    </source>
</reference>
<gene>
    <name evidence="1" type="ORF">G6048_36045</name>
</gene>
<sequence length="87" mass="9441">MRLWDTETWRTRTTLTGNDDAVESVTFSPDGHTLASSSTTTGHLWDVDLPDQAGALREVCRAVGRDLTAVERSTYLPESSSGPTCPS</sequence>
<dbReference type="InterPro" id="IPR001680">
    <property type="entry name" value="WD40_rpt"/>
</dbReference>
<dbReference type="EMBL" id="JAAKZX010000172">
    <property type="protein sequence ID" value="NGO47285.1"/>
    <property type="molecule type" value="Genomic_DNA"/>
</dbReference>
<organism evidence="1 2">
    <name type="scientific">Streptomyces ureilyticus</name>
    <dbReference type="NCBI Taxonomy" id="1775131"/>
    <lineage>
        <taxon>Bacteria</taxon>
        <taxon>Bacillati</taxon>
        <taxon>Actinomycetota</taxon>
        <taxon>Actinomycetes</taxon>
        <taxon>Kitasatosporales</taxon>
        <taxon>Streptomycetaceae</taxon>
        <taxon>Streptomyces</taxon>
    </lineage>
</organism>
<dbReference type="InterPro" id="IPR015943">
    <property type="entry name" value="WD40/YVTN_repeat-like_dom_sf"/>
</dbReference>
<dbReference type="SUPFAM" id="SSF50978">
    <property type="entry name" value="WD40 repeat-like"/>
    <property type="match status" value="1"/>
</dbReference>
<evidence type="ECO:0008006" key="3">
    <source>
        <dbReference type="Google" id="ProtNLM"/>
    </source>
</evidence>
<name>A0ABX0E326_9ACTN</name>
<dbReference type="SMART" id="SM00320">
    <property type="entry name" value="WD40"/>
    <property type="match status" value="1"/>
</dbReference>
<dbReference type="Proteomes" id="UP001518140">
    <property type="component" value="Unassembled WGS sequence"/>
</dbReference>
<evidence type="ECO:0000313" key="1">
    <source>
        <dbReference type="EMBL" id="NGO47285.1"/>
    </source>
</evidence>
<dbReference type="Gene3D" id="2.130.10.10">
    <property type="entry name" value="YVTN repeat-like/Quinoprotein amine dehydrogenase"/>
    <property type="match status" value="1"/>
</dbReference>
<dbReference type="InterPro" id="IPR036322">
    <property type="entry name" value="WD40_repeat_dom_sf"/>
</dbReference>
<comment type="caution">
    <text evidence="1">The sequence shown here is derived from an EMBL/GenBank/DDBJ whole genome shotgun (WGS) entry which is preliminary data.</text>
</comment>
<accession>A0ABX0E326</accession>
<keyword evidence="2" id="KW-1185">Reference proteome</keyword>